<keyword evidence="13" id="KW-1185">Reference proteome</keyword>
<comment type="function">
    <text evidence="9">Destroys radicals which are normally produced within the cells and which are toxic to biological systems.</text>
</comment>
<evidence type="ECO:0000256" key="10">
    <source>
        <dbReference type="SAM" id="SignalP"/>
    </source>
</evidence>
<keyword evidence="2 9" id="KW-0479">Metal-binding</keyword>
<dbReference type="SUPFAM" id="SSF49329">
    <property type="entry name" value="Cu,Zn superoxide dismutase-like"/>
    <property type="match status" value="1"/>
</dbReference>
<feature type="chain" id="PRO_5019813568" description="Superoxide dismutase [Cu-Zn]" evidence="10">
    <location>
        <begin position="24"/>
        <end position="234"/>
    </location>
</feature>
<comment type="caution">
    <text evidence="12">The sequence shown here is derived from an EMBL/GenBank/DDBJ whole genome shotgun (WGS) entry which is preliminary data.</text>
</comment>
<comment type="catalytic activity">
    <reaction evidence="8 9">
        <text>2 superoxide + 2 H(+) = H2O2 + O2</text>
        <dbReference type="Rhea" id="RHEA:20696"/>
        <dbReference type="ChEBI" id="CHEBI:15378"/>
        <dbReference type="ChEBI" id="CHEBI:15379"/>
        <dbReference type="ChEBI" id="CHEBI:16240"/>
        <dbReference type="ChEBI" id="CHEBI:18421"/>
        <dbReference type="EC" id="1.15.1.1"/>
    </reaction>
</comment>
<evidence type="ECO:0000256" key="5">
    <source>
        <dbReference type="ARBA" id="ARBA00023002"/>
    </source>
</evidence>
<dbReference type="PROSITE" id="PS00332">
    <property type="entry name" value="SOD_CU_ZN_2"/>
    <property type="match status" value="1"/>
</dbReference>
<keyword evidence="6 9" id="KW-0186">Copper</keyword>
<dbReference type="PANTHER" id="PTHR10003">
    <property type="entry name" value="SUPEROXIDE DISMUTASE CU-ZN -RELATED"/>
    <property type="match status" value="1"/>
</dbReference>
<keyword evidence="10" id="KW-0732">Signal</keyword>
<organism evidence="12 13">
    <name type="scientific">Laodelphax striatellus</name>
    <name type="common">Small brown planthopper</name>
    <name type="synonym">Delphax striatella</name>
    <dbReference type="NCBI Taxonomy" id="195883"/>
    <lineage>
        <taxon>Eukaryota</taxon>
        <taxon>Metazoa</taxon>
        <taxon>Ecdysozoa</taxon>
        <taxon>Arthropoda</taxon>
        <taxon>Hexapoda</taxon>
        <taxon>Insecta</taxon>
        <taxon>Pterygota</taxon>
        <taxon>Neoptera</taxon>
        <taxon>Paraneoptera</taxon>
        <taxon>Hemiptera</taxon>
        <taxon>Auchenorrhyncha</taxon>
        <taxon>Fulgoroidea</taxon>
        <taxon>Delphacidae</taxon>
        <taxon>Criomorphinae</taxon>
        <taxon>Laodelphax</taxon>
    </lineage>
</organism>
<dbReference type="STRING" id="195883.A0A482WW18"/>
<evidence type="ECO:0000256" key="1">
    <source>
        <dbReference type="ARBA" id="ARBA00010457"/>
    </source>
</evidence>
<evidence type="ECO:0000256" key="6">
    <source>
        <dbReference type="ARBA" id="ARBA00023008"/>
    </source>
</evidence>
<dbReference type="EMBL" id="QKKF02023298">
    <property type="protein sequence ID" value="RZF37797.1"/>
    <property type="molecule type" value="Genomic_DNA"/>
</dbReference>
<evidence type="ECO:0000256" key="2">
    <source>
        <dbReference type="ARBA" id="ARBA00022723"/>
    </source>
</evidence>
<evidence type="ECO:0000256" key="4">
    <source>
        <dbReference type="ARBA" id="ARBA00022862"/>
    </source>
</evidence>
<dbReference type="SMR" id="A0A482WW18"/>
<proteinExistence type="inferred from homology"/>
<reference evidence="12 13" key="1">
    <citation type="journal article" date="2017" name="Gigascience">
        <title>Genome sequence of the small brown planthopper, Laodelphax striatellus.</title>
        <authorList>
            <person name="Zhu J."/>
            <person name="Jiang F."/>
            <person name="Wang X."/>
            <person name="Yang P."/>
            <person name="Bao Y."/>
            <person name="Zhao W."/>
            <person name="Wang W."/>
            <person name="Lu H."/>
            <person name="Wang Q."/>
            <person name="Cui N."/>
            <person name="Li J."/>
            <person name="Chen X."/>
            <person name="Luo L."/>
            <person name="Yu J."/>
            <person name="Kang L."/>
            <person name="Cui F."/>
        </authorList>
    </citation>
    <scope>NUCLEOTIDE SEQUENCE [LARGE SCALE GENOMIC DNA]</scope>
    <source>
        <strain evidence="12">Lst14</strain>
    </source>
</reference>
<dbReference type="Proteomes" id="UP000291343">
    <property type="component" value="Unassembled WGS sequence"/>
</dbReference>
<dbReference type="InterPro" id="IPR036423">
    <property type="entry name" value="SOD-like_Cu/Zn_dom_sf"/>
</dbReference>
<dbReference type="AlphaFoldDB" id="A0A482WW18"/>
<evidence type="ECO:0000259" key="11">
    <source>
        <dbReference type="Pfam" id="PF00080"/>
    </source>
</evidence>
<evidence type="ECO:0000256" key="7">
    <source>
        <dbReference type="ARBA" id="ARBA00023157"/>
    </source>
</evidence>
<dbReference type="InterPro" id="IPR024134">
    <property type="entry name" value="SOD_Cu/Zn_/chaperone"/>
</dbReference>
<dbReference type="GO" id="GO:0004784">
    <property type="term" value="F:superoxide dismutase activity"/>
    <property type="evidence" value="ECO:0007669"/>
    <property type="project" value="UniProtKB-EC"/>
</dbReference>
<dbReference type="FunFam" id="2.60.40.200:FF:000003">
    <property type="entry name" value="Superoxide dismutase [Cu-Zn], chloroplastic"/>
    <property type="match status" value="1"/>
</dbReference>
<accession>A0A482WW18</accession>
<feature type="domain" description="Superoxide dismutase copper/zinc binding" evidence="11">
    <location>
        <begin position="96"/>
        <end position="231"/>
    </location>
</feature>
<dbReference type="Gene3D" id="2.60.40.200">
    <property type="entry name" value="Superoxide dismutase, copper/zinc binding domain"/>
    <property type="match status" value="1"/>
</dbReference>
<evidence type="ECO:0000256" key="8">
    <source>
        <dbReference type="ARBA" id="ARBA00049204"/>
    </source>
</evidence>
<evidence type="ECO:0000313" key="13">
    <source>
        <dbReference type="Proteomes" id="UP000291343"/>
    </source>
</evidence>
<protein>
    <recommendedName>
        <fullName evidence="9">Superoxide dismutase [Cu-Zn]</fullName>
        <ecNumber evidence="9">1.15.1.1</ecNumber>
    </recommendedName>
</protein>
<comment type="cofactor">
    <cofactor evidence="9">
        <name>Cu cation</name>
        <dbReference type="ChEBI" id="CHEBI:23378"/>
    </cofactor>
    <text evidence="9">Binds 1 copper ion per subunit.</text>
</comment>
<dbReference type="Pfam" id="PF00080">
    <property type="entry name" value="Sod_Cu"/>
    <property type="match status" value="1"/>
</dbReference>
<evidence type="ECO:0000313" key="12">
    <source>
        <dbReference type="EMBL" id="RZF37797.1"/>
    </source>
</evidence>
<dbReference type="GO" id="GO:0005507">
    <property type="term" value="F:copper ion binding"/>
    <property type="evidence" value="ECO:0007669"/>
    <property type="project" value="InterPro"/>
</dbReference>
<keyword evidence="4" id="KW-0049">Antioxidant</keyword>
<name>A0A482WW18_LAOST</name>
<dbReference type="EC" id="1.15.1.1" evidence="9"/>
<keyword evidence="3 9" id="KW-0862">Zinc</keyword>
<dbReference type="PRINTS" id="PR00068">
    <property type="entry name" value="CUZNDISMTASE"/>
</dbReference>
<dbReference type="InterPro" id="IPR001424">
    <property type="entry name" value="SOD_Cu_Zn_dom"/>
</dbReference>
<keyword evidence="7" id="KW-1015">Disulfide bond</keyword>
<gene>
    <name evidence="12" type="ORF">LSTR_LSTR007159</name>
</gene>
<feature type="signal peptide" evidence="10">
    <location>
        <begin position="1"/>
        <end position="23"/>
    </location>
</feature>
<evidence type="ECO:0000256" key="9">
    <source>
        <dbReference type="RuleBase" id="RU000393"/>
    </source>
</evidence>
<dbReference type="CDD" id="cd00305">
    <property type="entry name" value="Cu-Zn_Superoxide_Dismutase"/>
    <property type="match status" value="1"/>
</dbReference>
<keyword evidence="5 9" id="KW-0560">Oxidoreductase</keyword>
<comment type="cofactor">
    <cofactor evidence="9">
        <name>Zn(2+)</name>
        <dbReference type="ChEBI" id="CHEBI:29105"/>
    </cofactor>
    <text evidence="9">Binds 1 zinc ion per subunit.</text>
</comment>
<sequence length="234" mass="24490">MNSMRLAVIGLWFLAAILNNADSVLLNEGRPPHSHLADRSVYARSLPEVFGYSGNLYQPVYGPPLYPGPIPLTAGPHPINAVAILKPDGTGTEDPQGVITLVQPHPPEGPVFLSGNITGLTPGKHGFHVHVSGDLREGCQSLGPHHNPFLVHHGGPTDPYRHVGDLGNIVAGEDGVAKVQISDHLISLAGSQNVIGRGLVIHAGPDDLGRGGDTESLQTGNAGKRIACGIIALY</sequence>
<comment type="similarity">
    <text evidence="1 9">Belongs to the Cu-Zn superoxide dismutase family.</text>
</comment>
<dbReference type="InterPro" id="IPR018152">
    <property type="entry name" value="SOD_Cu/Zn_BS"/>
</dbReference>
<dbReference type="InParanoid" id="A0A482WW18"/>
<evidence type="ECO:0000256" key="3">
    <source>
        <dbReference type="ARBA" id="ARBA00022833"/>
    </source>
</evidence>
<dbReference type="OrthoDB" id="2015551at2759"/>